<dbReference type="EMBL" id="PSNW01000005">
    <property type="protein sequence ID" value="PPE73832.1"/>
    <property type="molecule type" value="Genomic_DNA"/>
</dbReference>
<keyword evidence="6" id="KW-0597">Phosphoprotein</keyword>
<dbReference type="InterPro" id="IPR025944">
    <property type="entry name" value="Sigma_54_int_dom_CS"/>
</dbReference>
<dbReference type="InterPro" id="IPR025943">
    <property type="entry name" value="Sigma_54_int_dom_ATP-bd_2"/>
</dbReference>
<evidence type="ECO:0000259" key="7">
    <source>
        <dbReference type="PROSITE" id="PS50045"/>
    </source>
</evidence>
<evidence type="ECO:0000313" key="10">
    <source>
        <dbReference type="Proteomes" id="UP000238220"/>
    </source>
</evidence>
<dbReference type="SMART" id="SM00382">
    <property type="entry name" value="AAA"/>
    <property type="match status" value="1"/>
</dbReference>
<dbReference type="PROSITE" id="PS00688">
    <property type="entry name" value="SIGMA54_INTERACT_3"/>
    <property type="match status" value="1"/>
</dbReference>
<keyword evidence="5" id="KW-0804">Transcription</keyword>
<proteinExistence type="predicted"/>
<dbReference type="Pfam" id="PF00072">
    <property type="entry name" value="Response_reg"/>
    <property type="match status" value="1"/>
</dbReference>
<dbReference type="PROSITE" id="PS50045">
    <property type="entry name" value="SIGMA54_INTERACT_4"/>
    <property type="match status" value="1"/>
</dbReference>
<keyword evidence="3" id="KW-0805">Transcription regulation</keyword>
<dbReference type="InterPro" id="IPR002078">
    <property type="entry name" value="Sigma_54_int"/>
</dbReference>
<evidence type="ECO:0000256" key="6">
    <source>
        <dbReference type="PROSITE-ProRule" id="PRU00169"/>
    </source>
</evidence>
<dbReference type="SUPFAM" id="SSF52540">
    <property type="entry name" value="P-loop containing nucleoside triphosphate hydrolases"/>
    <property type="match status" value="1"/>
</dbReference>
<feature type="domain" description="Sigma-54 factor interaction" evidence="7">
    <location>
        <begin position="137"/>
        <end position="366"/>
    </location>
</feature>
<dbReference type="CDD" id="cd00009">
    <property type="entry name" value="AAA"/>
    <property type="match status" value="1"/>
</dbReference>
<dbReference type="GO" id="GO:0005524">
    <property type="term" value="F:ATP binding"/>
    <property type="evidence" value="ECO:0007669"/>
    <property type="project" value="UniProtKB-KW"/>
</dbReference>
<name>A0A2S5TFW8_9GAMM</name>
<keyword evidence="2" id="KW-0067">ATP-binding</keyword>
<dbReference type="InterPro" id="IPR027417">
    <property type="entry name" value="P-loop_NTPase"/>
</dbReference>
<dbReference type="InterPro" id="IPR058031">
    <property type="entry name" value="AAA_lid_NorR"/>
</dbReference>
<evidence type="ECO:0000313" key="9">
    <source>
        <dbReference type="EMBL" id="PPE73832.1"/>
    </source>
</evidence>
<keyword evidence="10" id="KW-1185">Reference proteome</keyword>
<dbReference type="SMART" id="SM00448">
    <property type="entry name" value="REC"/>
    <property type="match status" value="1"/>
</dbReference>
<dbReference type="FunFam" id="3.40.50.300:FF:000006">
    <property type="entry name" value="DNA-binding transcriptional regulator NtrC"/>
    <property type="match status" value="1"/>
</dbReference>
<evidence type="ECO:0000256" key="5">
    <source>
        <dbReference type="ARBA" id="ARBA00023163"/>
    </source>
</evidence>
<dbReference type="GO" id="GO:0006355">
    <property type="term" value="P:regulation of DNA-templated transcription"/>
    <property type="evidence" value="ECO:0007669"/>
    <property type="project" value="InterPro"/>
</dbReference>
<evidence type="ECO:0000256" key="2">
    <source>
        <dbReference type="ARBA" id="ARBA00022840"/>
    </source>
</evidence>
<comment type="caution">
    <text evidence="9">The sequence shown here is derived from an EMBL/GenBank/DDBJ whole genome shotgun (WGS) entry which is preliminary data.</text>
</comment>
<dbReference type="GO" id="GO:0003677">
    <property type="term" value="F:DNA binding"/>
    <property type="evidence" value="ECO:0007669"/>
    <property type="project" value="UniProtKB-KW"/>
</dbReference>
<dbReference type="SUPFAM" id="SSF52172">
    <property type="entry name" value="CheY-like"/>
    <property type="match status" value="1"/>
</dbReference>
<organism evidence="9 10">
    <name type="scientific">Solimonas fluminis</name>
    <dbReference type="NCBI Taxonomy" id="2086571"/>
    <lineage>
        <taxon>Bacteria</taxon>
        <taxon>Pseudomonadati</taxon>
        <taxon>Pseudomonadota</taxon>
        <taxon>Gammaproteobacteria</taxon>
        <taxon>Nevskiales</taxon>
        <taxon>Nevskiaceae</taxon>
        <taxon>Solimonas</taxon>
    </lineage>
</organism>
<protein>
    <submittedName>
        <fullName evidence="9">Response regulator</fullName>
    </submittedName>
</protein>
<accession>A0A2S5TFW8</accession>
<dbReference type="Pfam" id="PF00158">
    <property type="entry name" value="Sigma54_activat"/>
    <property type="match status" value="1"/>
</dbReference>
<dbReference type="OrthoDB" id="9804019at2"/>
<dbReference type="RefSeq" id="WP_104230347.1">
    <property type="nucleotide sequence ID" value="NZ_PSNW01000005.1"/>
</dbReference>
<dbReference type="Gene3D" id="3.40.50.300">
    <property type="entry name" value="P-loop containing nucleotide triphosphate hydrolases"/>
    <property type="match status" value="1"/>
</dbReference>
<feature type="modified residue" description="4-aspartylphosphate" evidence="6">
    <location>
        <position position="51"/>
    </location>
</feature>
<dbReference type="PANTHER" id="PTHR32071:SF117">
    <property type="entry name" value="PTS-DEPENDENT DIHYDROXYACETONE KINASE OPERON REGULATORY PROTEIN-RELATED"/>
    <property type="match status" value="1"/>
</dbReference>
<evidence type="ECO:0000256" key="1">
    <source>
        <dbReference type="ARBA" id="ARBA00022741"/>
    </source>
</evidence>
<dbReference type="InterPro" id="IPR003593">
    <property type="entry name" value="AAA+_ATPase"/>
</dbReference>
<dbReference type="PROSITE" id="PS50110">
    <property type="entry name" value="RESPONSE_REGULATORY"/>
    <property type="match status" value="1"/>
</dbReference>
<sequence length="443" mass="48726">MSRLLIIEDEEVIRRQLARLLAKHGYDTAEAGSVAEAEALGLQDFDLIIADVRLPGVLGTEVIERARPVPVLIMTSFASIRSAVECIQKGAADYIAKPFDHDEMLLTIARLLQGGLQSRQNAALKKDVARDFPVSGMVGDCAAMRAVSDRIQRVAGADITVLIRGESGTGKELAARAIHERSARAAGPFIAVNCAAIPDSLIEAELFGHEKGAFTGATQRKQGLVEAAHGGTLFMDEVGELAPAVQARLLRVLQEGEVRMVGSTASRKVDVRVLAATHRDLEQMVRERTFREDLYYRLKVMELMLPPLRERGDDVERLARHLLERAAQKLNRGGIRLSQRALAAIRAHHWPGNVRELGNAVERAVILCDGPTIEPEHLAIPVGAAPPPPAAAGQTSLEDYFRQFVLQNQDRMTESDLAKALGISRKTLWERRSRMNLPRRREP</sequence>
<dbReference type="Gene3D" id="1.10.8.60">
    <property type="match status" value="1"/>
</dbReference>
<gene>
    <name evidence="9" type="ORF">C3942_10525</name>
</gene>
<dbReference type="InterPro" id="IPR001789">
    <property type="entry name" value="Sig_transdc_resp-reg_receiver"/>
</dbReference>
<reference evidence="9 10" key="1">
    <citation type="submission" date="2018-02" db="EMBL/GenBank/DDBJ databases">
        <title>Genome sequencing of Solimonas sp. HR-BB.</title>
        <authorList>
            <person name="Lee Y."/>
            <person name="Jeon C.O."/>
        </authorList>
    </citation>
    <scope>NUCLEOTIDE SEQUENCE [LARGE SCALE GENOMIC DNA]</scope>
    <source>
        <strain evidence="9 10">HR-BB</strain>
    </source>
</reference>
<dbReference type="CDD" id="cd00156">
    <property type="entry name" value="REC"/>
    <property type="match status" value="1"/>
</dbReference>
<dbReference type="InterPro" id="IPR011006">
    <property type="entry name" value="CheY-like_superfamily"/>
</dbReference>
<dbReference type="AlphaFoldDB" id="A0A2S5TFW8"/>
<dbReference type="Proteomes" id="UP000238220">
    <property type="component" value="Unassembled WGS sequence"/>
</dbReference>
<dbReference type="GO" id="GO:0000160">
    <property type="term" value="P:phosphorelay signal transduction system"/>
    <property type="evidence" value="ECO:0007669"/>
    <property type="project" value="InterPro"/>
</dbReference>
<evidence type="ECO:0000259" key="8">
    <source>
        <dbReference type="PROSITE" id="PS50110"/>
    </source>
</evidence>
<dbReference type="Pfam" id="PF25601">
    <property type="entry name" value="AAA_lid_14"/>
    <property type="match status" value="1"/>
</dbReference>
<dbReference type="PROSITE" id="PS00676">
    <property type="entry name" value="SIGMA54_INTERACT_2"/>
    <property type="match status" value="1"/>
</dbReference>
<feature type="domain" description="Response regulatory" evidence="8">
    <location>
        <begin position="3"/>
        <end position="112"/>
    </location>
</feature>
<dbReference type="PANTHER" id="PTHR32071">
    <property type="entry name" value="TRANSCRIPTIONAL REGULATORY PROTEIN"/>
    <property type="match status" value="1"/>
</dbReference>
<dbReference type="Gene3D" id="3.40.50.2300">
    <property type="match status" value="1"/>
</dbReference>
<keyword evidence="1" id="KW-0547">Nucleotide-binding</keyword>
<evidence type="ECO:0000256" key="3">
    <source>
        <dbReference type="ARBA" id="ARBA00023015"/>
    </source>
</evidence>
<evidence type="ECO:0000256" key="4">
    <source>
        <dbReference type="ARBA" id="ARBA00023125"/>
    </source>
</evidence>
<keyword evidence="4" id="KW-0238">DNA-binding</keyword>